<feature type="region of interest" description="Disordered" evidence="1">
    <location>
        <begin position="1"/>
        <end position="75"/>
    </location>
</feature>
<feature type="domain" description="BAH" evidence="2">
    <location>
        <begin position="95"/>
        <end position="218"/>
    </location>
</feature>
<feature type="compositionally biased region" description="Acidic residues" evidence="1">
    <location>
        <begin position="50"/>
        <end position="65"/>
    </location>
</feature>
<dbReference type="EMBL" id="AUPC02000578">
    <property type="protein sequence ID" value="POG58044.1"/>
    <property type="molecule type" value="Genomic_DNA"/>
</dbReference>
<proteinExistence type="predicted"/>
<dbReference type="AlphaFoldDB" id="A0A2P4NY33"/>
<reference evidence="3 4" key="2">
    <citation type="journal article" date="2018" name="New Phytol.">
        <title>High intraspecific genome diversity in the model arbuscular mycorrhizal symbiont Rhizophagus irregularis.</title>
        <authorList>
            <person name="Chen E.C.H."/>
            <person name="Morin E."/>
            <person name="Beaudet D."/>
            <person name="Noel J."/>
            <person name="Yildirir G."/>
            <person name="Ndikumana S."/>
            <person name="Charron P."/>
            <person name="St-Onge C."/>
            <person name="Giorgi J."/>
            <person name="Kruger M."/>
            <person name="Marton T."/>
            <person name="Ropars J."/>
            <person name="Grigoriev I.V."/>
            <person name="Hainaut M."/>
            <person name="Henrissat B."/>
            <person name="Roux C."/>
            <person name="Martin F."/>
            <person name="Corradi N."/>
        </authorList>
    </citation>
    <scope>NUCLEOTIDE SEQUENCE [LARGE SCALE GENOMIC DNA]</scope>
    <source>
        <strain evidence="3 4">DAOM 197198</strain>
    </source>
</reference>
<dbReference type="InterPro" id="IPR001025">
    <property type="entry name" value="BAH_dom"/>
</dbReference>
<dbReference type="GO" id="GO:0003682">
    <property type="term" value="F:chromatin binding"/>
    <property type="evidence" value="ECO:0007669"/>
    <property type="project" value="InterPro"/>
</dbReference>
<evidence type="ECO:0000313" key="4">
    <source>
        <dbReference type="Proteomes" id="UP000018888"/>
    </source>
</evidence>
<keyword evidence="4" id="KW-1185">Reference proteome</keyword>
<dbReference type="VEuPathDB" id="FungiDB:RhiirFUN_015377"/>
<comment type="caution">
    <text evidence="3">The sequence shown here is derived from an EMBL/GenBank/DDBJ whole genome shotgun (WGS) entry which is preliminary data.</text>
</comment>
<feature type="compositionally biased region" description="Basic and acidic residues" evidence="1">
    <location>
        <begin position="66"/>
        <end position="75"/>
    </location>
</feature>
<evidence type="ECO:0000256" key="1">
    <source>
        <dbReference type="SAM" id="MobiDB-lite"/>
    </source>
</evidence>
<gene>
    <name evidence="3" type="ORF">GLOIN_2v1848961</name>
</gene>
<sequence length="778" mass="91527">MHKINIEEESDNKYNYEEEEEEEDNNENNDEEEEEEGNNDDNNNQVEEERNNDEEEHNNDEEERNNDEKERNNEEKEIDQIVEALDEDKIPFCNVLYRSGDFVYYHDDNGQKKLGRLRSILKNHDGYYQLRIQKILEYSDLPGNLKGLPRQRRSITGEVWLQDEPFLIIMTSQILEKVTILMMFQHQNIPDGSLRISEIIYKCNDRWHVRNVKLSYLHPSDYISIRNPPSSSMPIYKLFLDLYYDDFGTFRNVYHSLGGVYVQFGNMPAHQRKLIKNHFVIGFIPFGGKFDEFMIPFISEMKELEKGKVMTVQGQDAWIIAGLGVVTADLPQGNDMTGVLRHNANKGCRTCKTTKESLSAHNQDIVTTLRYHHITDEEILKISYETIMSKRDQLCTEYGLRSLPSILDKLKRERYLQMLQDVYHATAGKIGRLLKLTCELFSREGEDNFIEIWKNFEIPKRWSRLPNPITHYNSFMMSDLLRLAMIMLFLLNQFLKESSIKRNETAMIQQRIDAFRVNSVPKIIIFCWIHVAKTMKAVFNKKFTSDSYEELQQCFEEEFSILPKVFVNFVNLPNIHINMHAKTFGTLINTQVGIKEMVYRIFKGMVPKTNCKNIDLDLLKRYNTLFAIRYLADGGIDPRFNRSCTGFTNSNFGQLFLNWYVTEDKYSTEATEQVQDDDDDTKIISPVNFISNISLKKRMSKQERDKLLLTLHNFKTELFLSYVYMKFEAALINSSISWYKFASYMIEEENGILSKLKFTYISMILSQFMKKIMKNLMQ</sequence>
<feature type="compositionally biased region" description="Acidic residues" evidence="1">
    <location>
        <begin position="17"/>
        <end position="39"/>
    </location>
</feature>
<evidence type="ECO:0000313" key="3">
    <source>
        <dbReference type="EMBL" id="POG58044.1"/>
    </source>
</evidence>
<name>A0A2P4NY33_RHIID</name>
<feature type="compositionally biased region" description="Basic and acidic residues" evidence="1">
    <location>
        <begin position="1"/>
        <end position="16"/>
    </location>
</feature>
<organism evidence="3 4">
    <name type="scientific">Rhizophagus irregularis (strain DAOM 181602 / DAOM 197198 / MUCL 43194)</name>
    <name type="common">Arbuscular mycorrhizal fungus</name>
    <name type="synonym">Glomus intraradices</name>
    <dbReference type="NCBI Taxonomy" id="747089"/>
    <lineage>
        <taxon>Eukaryota</taxon>
        <taxon>Fungi</taxon>
        <taxon>Fungi incertae sedis</taxon>
        <taxon>Mucoromycota</taxon>
        <taxon>Glomeromycotina</taxon>
        <taxon>Glomeromycetes</taxon>
        <taxon>Glomerales</taxon>
        <taxon>Glomeraceae</taxon>
        <taxon>Rhizophagus</taxon>
    </lineage>
</organism>
<reference evidence="3 4" key="1">
    <citation type="journal article" date="2013" name="Proc. Natl. Acad. Sci. U.S.A.">
        <title>Genome of an arbuscular mycorrhizal fungus provides insight into the oldest plant symbiosis.</title>
        <authorList>
            <person name="Tisserant E."/>
            <person name="Malbreil M."/>
            <person name="Kuo A."/>
            <person name="Kohler A."/>
            <person name="Symeonidi A."/>
            <person name="Balestrini R."/>
            <person name="Charron P."/>
            <person name="Duensing N."/>
            <person name="Frei Dit Frey N."/>
            <person name="Gianinazzi-Pearson V."/>
            <person name="Gilbert L.B."/>
            <person name="Handa Y."/>
            <person name="Herr J.R."/>
            <person name="Hijri M."/>
            <person name="Koul R."/>
            <person name="Kawaguchi M."/>
            <person name="Krajinski F."/>
            <person name="Lammers P.J."/>
            <person name="Masclaux F.G."/>
            <person name="Murat C."/>
            <person name="Morin E."/>
            <person name="Ndikumana S."/>
            <person name="Pagni M."/>
            <person name="Petitpierre D."/>
            <person name="Requena N."/>
            <person name="Rosikiewicz P."/>
            <person name="Riley R."/>
            <person name="Saito K."/>
            <person name="San Clemente H."/>
            <person name="Shapiro H."/>
            <person name="van Tuinen D."/>
            <person name="Becard G."/>
            <person name="Bonfante P."/>
            <person name="Paszkowski U."/>
            <person name="Shachar-Hill Y.Y."/>
            <person name="Tuskan G.A."/>
            <person name="Young P.W."/>
            <person name="Sanders I.R."/>
            <person name="Henrissat B."/>
            <person name="Rensing S.A."/>
            <person name="Grigoriev I.V."/>
            <person name="Corradi N."/>
            <person name="Roux C."/>
            <person name="Martin F."/>
        </authorList>
    </citation>
    <scope>NUCLEOTIDE SEQUENCE [LARGE SCALE GENOMIC DNA]</scope>
    <source>
        <strain evidence="3 4">DAOM 197198</strain>
    </source>
</reference>
<accession>A0A2P4NY33</accession>
<evidence type="ECO:0000259" key="2">
    <source>
        <dbReference type="PROSITE" id="PS51038"/>
    </source>
</evidence>
<dbReference type="Proteomes" id="UP000018888">
    <property type="component" value="Unassembled WGS sequence"/>
</dbReference>
<protein>
    <recommendedName>
        <fullName evidence="2">BAH domain-containing protein</fullName>
    </recommendedName>
</protein>
<dbReference type="PROSITE" id="PS51038">
    <property type="entry name" value="BAH"/>
    <property type="match status" value="1"/>
</dbReference>